<dbReference type="KEGG" id="dsc:ABOD76_15760"/>
<accession>A0AAU7U9A2</accession>
<proteinExistence type="predicted"/>
<dbReference type="EMBL" id="CP158299">
    <property type="protein sequence ID" value="XBV84885.1"/>
    <property type="molecule type" value="Genomic_DNA"/>
</dbReference>
<sequence>MTPPVASALPRPIDLKVPSNRFVVVGSVLAGLGAALLGRSPAQAAGTAAAAFTGWATARELDPDQPGSASVALLLAALQGAAQPGSAAGLLGAGTVLSSLRVLAGTVGLPVSGPDAAALTVQAALCAGTGQRVAALVPGAALLLSSALDDAWSAPRWSGPVALAAGLLPAVRPAARERSLPLLDLAALALAGGLLRPEVPVSRCDHTDRQVSGERVRTARLLGLGTLALGLLTRQPGLGSLAAASSAVALRRSPR</sequence>
<name>A0AAU7U9A2_9DEIO</name>
<gene>
    <name evidence="1" type="ORF">ABOD76_15760</name>
</gene>
<dbReference type="RefSeq" id="WP_350242922.1">
    <property type="nucleotide sequence ID" value="NZ_CP158299.1"/>
</dbReference>
<reference evidence="1" key="1">
    <citation type="submission" date="2024-06" db="EMBL/GenBank/DDBJ databases">
        <title>Draft Genome Sequence of Deinococcus sonorensis Type Strain KR-87, a Biofilm Producing Representative of the Genus Deinococcus.</title>
        <authorList>
            <person name="Boren L.S."/>
            <person name="Grosso R.A."/>
            <person name="Hugenberg-Cox A.N."/>
            <person name="Hill J.T.E."/>
            <person name="Albert C.M."/>
            <person name="Tuohy J.M."/>
        </authorList>
    </citation>
    <scope>NUCLEOTIDE SEQUENCE</scope>
    <source>
        <strain evidence="1">KR-87</strain>
    </source>
</reference>
<evidence type="ECO:0000313" key="1">
    <source>
        <dbReference type="EMBL" id="XBV84885.1"/>
    </source>
</evidence>
<protein>
    <submittedName>
        <fullName evidence="1">Uncharacterized protein</fullName>
    </submittedName>
</protein>
<dbReference type="AlphaFoldDB" id="A0AAU7U9A2"/>
<organism evidence="1">
    <name type="scientific">Deinococcus sonorensis KR-87</name>
    <dbReference type="NCBI Taxonomy" id="694439"/>
    <lineage>
        <taxon>Bacteria</taxon>
        <taxon>Thermotogati</taxon>
        <taxon>Deinococcota</taxon>
        <taxon>Deinococci</taxon>
        <taxon>Deinococcales</taxon>
        <taxon>Deinococcaceae</taxon>
        <taxon>Deinococcus</taxon>
    </lineage>
</organism>